<accession>A0A9D1NVZ6</accession>
<dbReference type="Proteomes" id="UP000886723">
    <property type="component" value="Unassembled WGS sequence"/>
</dbReference>
<dbReference type="Gene3D" id="2.70.98.10">
    <property type="match status" value="1"/>
</dbReference>
<dbReference type="GO" id="GO:0030246">
    <property type="term" value="F:carbohydrate binding"/>
    <property type="evidence" value="ECO:0007669"/>
    <property type="project" value="InterPro"/>
</dbReference>
<dbReference type="PANTHER" id="PTHR11122">
    <property type="entry name" value="APOSPORY-ASSOCIATED PROTEIN C-RELATED"/>
    <property type="match status" value="1"/>
</dbReference>
<dbReference type="EMBL" id="DVON01000199">
    <property type="protein sequence ID" value="HIV13356.1"/>
    <property type="molecule type" value="Genomic_DNA"/>
</dbReference>
<dbReference type="SUPFAM" id="SSF74650">
    <property type="entry name" value="Galactose mutarotase-like"/>
    <property type="match status" value="1"/>
</dbReference>
<dbReference type="InterPro" id="IPR037481">
    <property type="entry name" value="LacX"/>
</dbReference>
<dbReference type="PANTHER" id="PTHR11122:SF13">
    <property type="entry name" value="GLUCOSE-6-PHOSPHATE 1-EPIMERASE"/>
    <property type="match status" value="1"/>
</dbReference>
<dbReference type="CDD" id="cd09024">
    <property type="entry name" value="Aldose_epim_lacX"/>
    <property type="match status" value="1"/>
</dbReference>
<dbReference type="GO" id="GO:0016853">
    <property type="term" value="F:isomerase activity"/>
    <property type="evidence" value="ECO:0007669"/>
    <property type="project" value="InterPro"/>
</dbReference>
<comment type="caution">
    <text evidence="1">The sequence shown here is derived from an EMBL/GenBank/DDBJ whole genome shotgun (WGS) entry which is preliminary data.</text>
</comment>
<proteinExistence type="predicted"/>
<dbReference type="AlphaFoldDB" id="A0A9D1NVZ6"/>
<organism evidence="1 2">
    <name type="scientific">Candidatus Pullilachnospira stercoravium</name>
    <dbReference type="NCBI Taxonomy" id="2840913"/>
    <lineage>
        <taxon>Bacteria</taxon>
        <taxon>Bacillati</taxon>
        <taxon>Bacillota</taxon>
        <taxon>Clostridia</taxon>
        <taxon>Lachnospirales</taxon>
        <taxon>Lachnospiraceae</taxon>
        <taxon>Lachnospiraceae incertae sedis</taxon>
        <taxon>Candidatus Pullilachnospira</taxon>
    </lineage>
</organism>
<evidence type="ECO:0000313" key="2">
    <source>
        <dbReference type="Proteomes" id="UP000886723"/>
    </source>
</evidence>
<reference evidence="1" key="1">
    <citation type="submission" date="2020-10" db="EMBL/GenBank/DDBJ databases">
        <authorList>
            <person name="Gilroy R."/>
        </authorList>
    </citation>
    <scope>NUCLEOTIDE SEQUENCE</scope>
    <source>
        <strain evidence="1">ChiBcec2-4451</strain>
    </source>
</reference>
<dbReference type="InterPro" id="IPR011013">
    <property type="entry name" value="Gal_mutarotase_sf_dom"/>
</dbReference>
<dbReference type="InterPro" id="IPR014718">
    <property type="entry name" value="GH-type_carb-bd"/>
</dbReference>
<dbReference type="InterPro" id="IPR008183">
    <property type="entry name" value="Aldose_1/G6P_1-epimerase"/>
</dbReference>
<evidence type="ECO:0000313" key="1">
    <source>
        <dbReference type="EMBL" id="HIV13356.1"/>
    </source>
</evidence>
<dbReference type="Pfam" id="PF01263">
    <property type="entry name" value="Aldose_epim"/>
    <property type="match status" value="1"/>
</dbReference>
<dbReference type="GO" id="GO:0005975">
    <property type="term" value="P:carbohydrate metabolic process"/>
    <property type="evidence" value="ECO:0007669"/>
    <property type="project" value="InterPro"/>
</dbReference>
<protein>
    <submittedName>
        <fullName evidence="1">Aldose 1-epimerase family protein</fullName>
    </submittedName>
</protein>
<name>A0A9D1NVZ6_9FIRM</name>
<sequence length="294" mass="34086">MRTFEIENEILKASVRAYGAELCSLVKKETGEQYLWSGDAKYWTGISPLLFPVVGNFRDKQYRYQGKTYTMKQHGFAREKEFSLVSRTENELWLAIEDDPETYSQYPFRFRLEAGYRLEGNTLQVMWKVKNREDRVMYFSIGGHPALLCPLTGEPDKTKAYLGFEDDDETLDYLMVDPATNRVGDKVHSFHLEDGMHRITPGMFDYDALMFDNYQIKVAYLAGPDRKPYVRLHTQAPVTAFWSPEKTDAPFVCFEPWYGVPDGVDFSGTLEERKWEQQAEPNGTFEAGYTLEIL</sequence>
<reference evidence="1" key="2">
    <citation type="journal article" date="2021" name="PeerJ">
        <title>Extensive microbial diversity within the chicken gut microbiome revealed by metagenomics and culture.</title>
        <authorList>
            <person name="Gilroy R."/>
            <person name="Ravi A."/>
            <person name="Getino M."/>
            <person name="Pursley I."/>
            <person name="Horton D.L."/>
            <person name="Alikhan N.F."/>
            <person name="Baker D."/>
            <person name="Gharbi K."/>
            <person name="Hall N."/>
            <person name="Watson M."/>
            <person name="Adriaenssens E.M."/>
            <person name="Foster-Nyarko E."/>
            <person name="Jarju S."/>
            <person name="Secka A."/>
            <person name="Antonio M."/>
            <person name="Oren A."/>
            <person name="Chaudhuri R.R."/>
            <person name="La Ragione R."/>
            <person name="Hildebrand F."/>
            <person name="Pallen M.J."/>
        </authorList>
    </citation>
    <scope>NUCLEOTIDE SEQUENCE</scope>
    <source>
        <strain evidence="1">ChiBcec2-4451</strain>
    </source>
</reference>
<gene>
    <name evidence="1" type="ORF">IAA63_09495</name>
</gene>